<dbReference type="AlphaFoldDB" id="A0A645E7I7"/>
<reference evidence="2" key="1">
    <citation type="submission" date="2019-08" db="EMBL/GenBank/DDBJ databases">
        <authorList>
            <person name="Kucharzyk K."/>
            <person name="Murdoch R.W."/>
            <person name="Higgins S."/>
            <person name="Loffler F."/>
        </authorList>
    </citation>
    <scope>NUCLEOTIDE SEQUENCE</scope>
</reference>
<evidence type="ECO:0000256" key="1">
    <source>
        <dbReference type="SAM" id="MobiDB-lite"/>
    </source>
</evidence>
<dbReference type="EMBL" id="VSSQ01044077">
    <property type="protein sequence ID" value="MPM97864.1"/>
    <property type="molecule type" value="Genomic_DNA"/>
</dbReference>
<accession>A0A645E7I7</accession>
<name>A0A645E7I7_9ZZZZ</name>
<proteinExistence type="predicted"/>
<gene>
    <name evidence="2" type="ORF">SDC9_145044</name>
</gene>
<feature type="region of interest" description="Disordered" evidence="1">
    <location>
        <begin position="37"/>
        <end position="63"/>
    </location>
</feature>
<evidence type="ECO:0000313" key="2">
    <source>
        <dbReference type="EMBL" id="MPM97864.1"/>
    </source>
</evidence>
<comment type="caution">
    <text evidence="2">The sequence shown here is derived from an EMBL/GenBank/DDBJ whole genome shotgun (WGS) entry which is preliminary data.</text>
</comment>
<sequence>MDIFRGAHHGPHEDGLVVAVGKFRVASHHCRPYGEAGLVDLPHEGLHHGNALPGGNEEGDHEK</sequence>
<protein>
    <submittedName>
        <fullName evidence="2">Uncharacterized protein</fullName>
    </submittedName>
</protein>
<organism evidence="2">
    <name type="scientific">bioreactor metagenome</name>
    <dbReference type="NCBI Taxonomy" id="1076179"/>
    <lineage>
        <taxon>unclassified sequences</taxon>
        <taxon>metagenomes</taxon>
        <taxon>ecological metagenomes</taxon>
    </lineage>
</organism>